<reference evidence="1 2" key="1">
    <citation type="journal article" date="2020" name="ISME J.">
        <title>Comparative genomics reveals insights into cyanobacterial evolution and habitat adaptation.</title>
        <authorList>
            <person name="Chen M.Y."/>
            <person name="Teng W.K."/>
            <person name="Zhao L."/>
            <person name="Hu C.X."/>
            <person name="Zhou Y.K."/>
            <person name="Han B.P."/>
            <person name="Song L.R."/>
            <person name="Shu W.S."/>
        </authorList>
    </citation>
    <scope>NUCLEOTIDE SEQUENCE [LARGE SCALE GENOMIC DNA]</scope>
    <source>
        <strain evidence="1 2">FACHB-196</strain>
    </source>
</reference>
<comment type="caution">
    <text evidence="1">The sequence shown here is derived from an EMBL/GenBank/DDBJ whole genome shotgun (WGS) entry which is preliminary data.</text>
</comment>
<keyword evidence="2" id="KW-1185">Reference proteome</keyword>
<dbReference type="EMBL" id="JACJST010000005">
    <property type="protein sequence ID" value="MBD2567789.1"/>
    <property type="molecule type" value="Genomic_DNA"/>
</dbReference>
<organism evidence="1 2">
    <name type="scientific">Anabaena lutea FACHB-196</name>
    <dbReference type="NCBI Taxonomy" id="2692881"/>
    <lineage>
        <taxon>Bacteria</taxon>
        <taxon>Bacillati</taxon>
        <taxon>Cyanobacteriota</taxon>
        <taxon>Cyanophyceae</taxon>
        <taxon>Nostocales</taxon>
        <taxon>Nostocaceae</taxon>
        <taxon>Anabaena</taxon>
    </lineage>
</organism>
<gene>
    <name evidence="1" type="ORF">H6G59_07670</name>
</gene>
<evidence type="ECO:0000313" key="2">
    <source>
        <dbReference type="Proteomes" id="UP000640531"/>
    </source>
</evidence>
<protein>
    <submittedName>
        <fullName evidence="1">Uncharacterized protein</fullName>
    </submittedName>
</protein>
<sequence>MNDKISKEDSEKMADSTLFVFEGSEDDFYQLMSLFEEEKLSEKLGVTVLDLGRITESQLVTQPTVNLSQSIVEPQLVAQSIANSRESINLQENTMNYKDSIMLRFESPDVWKFADRNLQNSSEFELFGQLYNAIYEQLQIAGLHKLLIKLQQQLSEKTKSSFLDVLELRIEEDQEFAKKLIVLFDQLEAVGLIQKLPSASTTVYNTEVNFLKNTTFAGDNVTISGNNFIGIKKDDYE</sequence>
<evidence type="ECO:0000313" key="1">
    <source>
        <dbReference type="EMBL" id="MBD2567789.1"/>
    </source>
</evidence>
<proteinExistence type="predicted"/>
<dbReference type="RefSeq" id="WP_190713028.1">
    <property type="nucleotide sequence ID" value="NZ_JACJST010000005.1"/>
</dbReference>
<dbReference type="Proteomes" id="UP000640531">
    <property type="component" value="Unassembled WGS sequence"/>
</dbReference>
<name>A0ABR8FFT0_9NOST</name>
<accession>A0ABR8FFT0</accession>